<proteinExistence type="predicted"/>
<evidence type="ECO:0000313" key="4">
    <source>
        <dbReference type="Proteomes" id="UP001292182"/>
    </source>
</evidence>
<dbReference type="RefSeq" id="WP_322539573.1">
    <property type="nucleotide sequence ID" value="NZ_JAOBTW010000010.1"/>
</dbReference>
<evidence type="ECO:0008006" key="5">
    <source>
        <dbReference type="Google" id="ProtNLM"/>
    </source>
</evidence>
<evidence type="ECO:0000256" key="2">
    <source>
        <dbReference type="SAM" id="SignalP"/>
    </source>
</evidence>
<dbReference type="Proteomes" id="UP001292182">
    <property type="component" value="Unassembled WGS sequence"/>
</dbReference>
<accession>A0ABU5LRU2</accession>
<gene>
    <name evidence="3" type="ORF">N4G62_11560</name>
</gene>
<feature type="signal peptide" evidence="2">
    <location>
        <begin position="1"/>
        <end position="22"/>
    </location>
</feature>
<keyword evidence="2" id="KW-0732">Signal</keyword>
<protein>
    <recommendedName>
        <fullName evidence="5">Lipoprotein</fullName>
    </recommendedName>
</protein>
<comment type="caution">
    <text evidence="3">The sequence shown here is derived from an EMBL/GenBank/DDBJ whole genome shotgun (WGS) entry which is preliminary data.</text>
</comment>
<evidence type="ECO:0000313" key="3">
    <source>
        <dbReference type="EMBL" id="MDZ7282663.1"/>
    </source>
</evidence>
<sequence>MKYVASLLTFACLALSPLPAYGQGNPSDDNAEISALFKADQSVRENIKPEQFKDRAFVTQMIANDRIRRDRAHALLEEGKLKTADDFYRAAFIFQHGNTANDYLLAHSLALAATARGNKDAPWIAAATLDRYLQTIGQKQIYGTQYLNSQETGPTMEPYDRTLVPDTLRETLGVPSQAKQQDRLEKMKSSGTLGR</sequence>
<reference evidence="4" key="1">
    <citation type="submission" date="2023-07" db="EMBL/GenBank/DDBJ databases">
        <title>Whole genome sequence analysis of rice epiphytic Sphingomonas sanguinis OsEp_Plm_15B2.</title>
        <authorList>
            <person name="Sahu K.P."/>
            <person name="Asharani P."/>
            <person name="Reddy B."/>
            <person name="Kumar A."/>
        </authorList>
    </citation>
    <scope>NUCLEOTIDE SEQUENCE [LARGE SCALE GENOMIC DNA]</scope>
    <source>
        <strain evidence="4">OsEp_Plm_15B2</strain>
    </source>
</reference>
<dbReference type="EMBL" id="JAOBTW010000010">
    <property type="protein sequence ID" value="MDZ7282663.1"/>
    <property type="molecule type" value="Genomic_DNA"/>
</dbReference>
<feature type="chain" id="PRO_5045254217" description="Lipoprotein" evidence="2">
    <location>
        <begin position="23"/>
        <end position="195"/>
    </location>
</feature>
<organism evidence="3 4">
    <name type="scientific">Sphingomonas sanguinis</name>
    <dbReference type="NCBI Taxonomy" id="33051"/>
    <lineage>
        <taxon>Bacteria</taxon>
        <taxon>Pseudomonadati</taxon>
        <taxon>Pseudomonadota</taxon>
        <taxon>Alphaproteobacteria</taxon>
        <taxon>Sphingomonadales</taxon>
        <taxon>Sphingomonadaceae</taxon>
        <taxon>Sphingomonas</taxon>
    </lineage>
</organism>
<name>A0ABU5LRU2_9SPHN</name>
<evidence type="ECO:0000256" key="1">
    <source>
        <dbReference type="SAM" id="MobiDB-lite"/>
    </source>
</evidence>
<feature type="region of interest" description="Disordered" evidence="1">
    <location>
        <begin position="173"/>
        <end position="195"/>
    </location>
</feature>
<keyword evidence="4" id="KW-1185">Reference proteome</keyword>